<gene>
    <name evidence="3" type="ORF">Back11_42010</name>
</gene>
<evidence type="ECO:0000256" key="2">
    <source>
        <dbReference type="ARBA" id="ARBA00023315"/>
    </source>
</evidence>
<dbReference type="EMBL" id="AP019308">
    <property type="protein sequence ID" value="BBH22856.1"/>
    <property type="molecule type" value="Genomic_DNA"/>
</dbReference>
<dbReference type="InterPro" id="IPR050680">
    <property type="entry name" value="YpeA/RimI_acetyltransf"/>
</dbReference>
<name>A0A3G9IWG1_9BACL</name>
<reference evidence="3 4" key="1">
    <citation type="submission" date="2018-11" db="EMBL/GenBank/DDBJ databases">
        <title>Complete genome sequence of Paenibacillus baekrokdamisoli strain KCTC 33723.</title>
        <authorList>
            <person name="Kang S.W."/>
            <person name="Lee K.C."/>
            <person name="Kim K.K."/>
            <person name="Kim J.S."/>
            <person name="Kim D.S."/>
            <person name="Ko S.H."/>
            <person name="Yang S.H."/>
            <person name="Lee J.S."/>
        </authorList>
    </citation>
    <scope>NUCLEOTIDE SEQUENCE [LARGE SCALE GENOMIC DNA]</scope>
    <source>
        <strain evidence="3 4">KCTC 33723</strain>
    </source>
</reference>
<evidence type="ECO:0000256" key="1">
    <source>
        <dbReference type="ARBA" id="ARBA00022679"/>
    </source>
</evidence>
<dbReference type="InterPro" id="IPR000182">
    <property type="entry name" value="GNAT_dom"/>
</dbReference>
<evidence type="ECO:0000313" key="3">
    <source>
        <dbReference type="EMBL" id="BBH22856.1"/>
    </source>
</evidence>
<dbReference type="KEGG" id="pbk:Back11_42010"/>
<dbReference type="Proteomes" id="UP000275368">
    <property type="component" value="Chromosome"/>
</dbReference>
<dbReference type="GO" id="GO:0016747">
    <property type="term" value="F:acyltransferase activity, transferring groups other than amino-acyl groups"/>
    <property type="evidence" value="ECO:0007669"/>
    <property type="project" value="InterPro"/>
</dbReference>
<dbReference type="PANTHER" id="PTHR43420">
    <property type="entry name" value="ACETYLTRANSFERASE"/>
    <property type="match status" value="1"/>
</dbReference>
<dbReference type="Gene3D" id="3.40.630.30">
    <property type="match status" value="1"/>
</dbReference>
<keyword evidence="1 3" id="KW-0808">Transferase</keyword>
<keyword evidence="2" id="KW-0012">Acyltransferase</keyword>
<dbReference type="InterPro" id="IPR016181">
    <property type="entry name" value="Acyl_CoA_acyltransferase"/>
</dbReference>
<protein>
    <submittedName>
        <fullName evidence="3">N-acetyltransferase</fullName>
    </submittedName>
</protein>
<dbReference type="SUPFAM" id="SSF55729">
    <property type="entry name" value="Acyl-CoA N-acyltransferases (Nat)"/>
    <property type="match status" value="1"/>
</dbReference>
<dbReference type="Pfam" id="PF00583">
    <property type="entry name" value="Acetyltransf_1"/>
    <property type="match status" value="1"/>
</dbReference>
<sequence length="187" mass="20532">MIRTATKEDAAQVMPLMLDAIGSIALLLAGTLDEKEAMIRLEAFYMQSGNRISYENVLVEEREGQVVGMLIAYPGDGAEKLDEPFLTSIQNEKGASEETIIVTEARPGEYYYDAIAVNEAFRGQGIAQLLMQSGEEIAAAAGYSKVGLIVEAYNEGAYALYKKKGFEEDGELQIGDNSYRRMVKPIK</sequence>
<dbReference type="RefSeq" id="WP_125661617.1">
    <property type="nucleotide sequence ID" value="NZ_AP019308.1"/>
</dbReference>
<evidence type="ECO:0000313" key="4">
    <source>
        <dbReference type="Proteomes" id="UP000275368"/>
    </source>
</evidence>
<dbReference type="AlphaFoldDB" id="A0A3G9IWG1"/>
<dbReference type="PROSITE" id="PS51186">
    <property type="entry name" value="GNAT"/>
    <property type="match status" value="1"/>
</dbReference>
<keyword evidence="4" id="KW-1185">Reference proteome</keyword>
<accession>A0A3G9IWG1</accession>
<dbReference type="CDD" id="cd04301">
    <property type="entry name" value="NAT_SF"/>
    <property type="match status" value="1"/>
</dbReference>
<proteinExistence type="predicted"/>
<dbReference type="OrthoDB" id="5319888at2"/>
<organism evidence="3 4">
    <name type="scientific">Paenibacillus baekrokdamisoli</name>
    <dbReference type="NCBI Taxonomy" id="1712516"/>
    <lineage>
        <taxon>Bacteria</taxon>
        <taxon>Bacillati</taxon>
        <taxon>Bacillota</taxon>
        <taxon>Bacilli</taxon>
        <taxon>Bacillales</taxon>
        <taxon>Paenibacillaceae</taxon>
        <taxon>Paenibacillus</taxon>
    </lineage>
</organism>